<dbReference type="InterPro" id="IPR043428">
    <property type="entry name" value="LivM-like"/>
</dbReference>
<sequence>MSCRTAASRRKSTLVRSTPMPTSRNSTSTSLGRILSWVPAVLAVALVGYAIVAGGYIVTVAGFALIYAVFVTGLNIFMGYAGQASFGQNAFAAIGGYTSAVLTATYGWAPVPAMLAGIAGAIVCAVVIGYPTLRLKGHYLAMATLAIGLIVYETTVHWQAVTQGYMGISGIPPLGIGDFEIVSDRAQLIFLSIVVAISMGSAWLIRNSRFGRALVALSGSEDAARALGIDVARYKLAAFIVSATYASIAGSLFVHIVGFVSPEVFGMNMVILGFTMLYVGGIGTVIGPLVGAIVINLLPETFRVLKDYQDLVYGVALILLLIYAPGGLAALTRPFKRKQTAPVPAVRLASEGAKS</sequence>
<gene>
    <name evidence="8" type="ORF">CAK95_15590</name>
</gene>
<keyword evidence="2" id="KW-1003">Cell membrane</keyword>
<feature type="compositionally biased region" description="Polar residues" evidence="6">
    <location>
        <begin position="14"/>
        <end position="28"/>
    </location>
</feature>
<evidence type="ECO:0008006" key="10">
    <source>
        <dbReference type="Google" id="ProtNLM"/>
    </source>
</evidence>
<reference evidence="8 9" key="1">
    <citation type="submission" date="2017-05" db="EMBL/GenBank/DDBJ databases">
        <title>Full genome sequence of Pseudorhodoplanes sinuspersici.</title>
        <authorList>
            <person name="Dastgheib S.M.M."/>
            <person name="Shavandi M."/>
            <person name="Tirandaz H."/>
        </authorList>
    </citation>
    <scope>NUCLEOTIDE SEQUENCE [LARGE SCALE GENOMIC DNA]</scope>
    <source>
        <strain evidence="8 9">RIPI110</strain>
    </source>
</reference>
<feature type="transmembrane region" description="Helical" evidence="7">
    <location>
        <begin position="311"/>
        <end position="331"/>
    </location>
</feature>
<evidence type="ECO:0000313" key="9">
    <source>
        <dbReference type="Proteomes" id="UP000194137"/>
    </source>
</evidence>
<dbReference type="CDD" id="cd06581">
    <property type="entry name" value="TM_PBP1_LivM_like"/>
    <property type="match status" value="1"/>
</dbReference>
<evidence type="ECO:0000256" key="7">
    <source>
        <dbReference type="SAM" id="Phobius"/>
    </source>
</evidence>
<feature type="region of interest" description="Disordered" evidence="6">
    <location>
        <begin position="1"/>
        <end position="28"/>
    </location>
</feature>
<evidence type="ECO:0000256" key="2">
    <source>
        <dbReference type="ARBA" id="ARBA00022475"/>
    </source>
</evidence>
<dbReference type="AlphaFoldDB" id="A0A1W6ZSJ4"/>
<protein>
    <recommendedName>
        <fullName evidence="10">Branched-chain amino acid ABC transporter permease</fullName>
    </recommendedName>
</protein>
<dbReference type="PANTHER" id="PTHR30482">
    <property type="entry name" value="HIGH-AFFINITY BRANCHED-CHAIN AMINO ACID TRANSPORT SYSTEM PERMEASE"/>
    <property type="match status" value="1"/>
</dbReference>
<dbReference type="Pfam" id="PF02653">
    <property type="entry name" value="BPD_transp_2"/>
    <property type="match status" value="1"/>
</dbReference>
<name>A0A1W6ZSJ4_9HYPH</name>
<keyword evidence="5 7" id="KW-0472">Membrane</keyword>
<evidence type="ECO:0000313" key="8">
    <source>
        <dbReference type="EMBL" id="ARQ00340.1"/>
    </source>
</evidence>
<evidence type="ECO:0000256" key="1">
    <source>
        <dbReference type="ARBA" id="ARBA00004651"/>
    </source>
</evidence>
<keyword evidence="3 7" id="KW-0812">Transmembrane</keyword>
<evidence type="ECO:0000256" key="3">
    <source>
        <dbReference type="ARBA" id="ARBA00022692"/>
    </source>
</evidence>
<keyword evidence="9" id="KW-1185">Reference proteome</keyword>
<dbReference type="GO" id="GO:0015658">
    <property type="term" value="F:branched-chain amino acid transmembrane transporter activity"/>
    <property type="evidence" value="ECO:0007669"/>
    <property type="project" value="InterPro"/>
</dbReference>
<dbReference type="PANTHER" id="PTHR30482:SF10">
    <property type="entry name" value="HIGH-AFFINITY BRANCHED-CHAIN AMINO ACID TRANSPORT PROTEIN BRAE"/>
    <property type="match status" value="1"/>
</dbReference>
<dbReference type="GO" id="GO:0005886">
    <property type="term" value="C:plasma membrane"/>
    <property type="evidence" value="ECO:0007669"/>
    <property type="project" value="UniProtKB-SubCell"/>
</dbReference>
<dbReference type="Proteomes" id="UP000194137">
    <property type="component" value="Chromosome"/>
</dbReference>
<evidence type="ECO:0000256" key="4">
    <source>
        <dbReference type="ARBA" id="ARBA00022989"/>
    </source>
</evidence>
<feature type="transmembrane region" description="Helical" evidence="7">
    <location>
        <begin position="115"/>
        <end position="133"/>
    </location>
</feature>
<feature type="transmembrane region" description="Helical" evidence="7">
    <location>
        <begin position="90"/>
        <end position="109"/>
    </location>
</feature>
<dbReference type="EMBL" id="CP021112">
    <property type="protein sequence ID" value="ARQ00340.1"/>
    <property type="molecule type" value="Genomic_DNA"/>
</dbReference>
<feature type="transmembrane region" description="Helical" evidence="7">
    <location>
        <begin position="270"/>
        <end position="299"/>
    </location>
</feature>
<comment type="subcellular location">
    <subcellularLocation>
        <location evidence="1">Cell membrane</location>
        <topology evidence="1">Multi-pass membrane protein</topology>
    </subcellularLocation>
</comment>
<evidence type="ECO:0000256" key="5">
    <source>
        <dbReference type="ARBA" id="ARBA00023136"/>
    </source>
</evidence>
<dbReference type="STRING" id="1235591.CAK95_15590"/>
<feature type="transmembrane region" description="Helical" evidence="7">
    <location>
        <begin position="34"/>
        <end position="51"/>
    </location>
</feature>
<feature type="transmembrane region" description="Helical" evidence="7">
    <location>
        <begin position="236"/>
        <end position="258"/>
    </location>
</feature>
<keyword evidence="4 7" id="KW-1133">Transmembrane helix</keyword>
<evidence type="ECO:0000256" key="6">
    <source>
        <dbReference type="SAM" id="MobiDB-lite"/>
    </source>
</evidence>
<proteinExistence type="predicted"/>
<feature type="transmembrane region" description="Helical" evidence="7">
    <location>
        <begin position="57"/>
        <end position="78"/>
    </location>
</feature>
<dbReference type="KEGG" id="psin:CAK95_15590"/>
<organism evidence="8 9">
    <name type="scientific">Pseudorhodoplanes sinuspersici</name>
    <dbReference type="NCBI Taxonomy" id="1235591"/>
    <lineage>
        <taxon>Bacteria</taxon>
        <taxon>Pseudomonadati</taxon>
        <taxon>Pseudomonadota</taxon>
        <taxon>Alphaproteobacteria</taxon>
        <taxon>Hyphomicrobiales</taxon>
        <taxon>Pseudorhodoplanes</taxon>
    </lineage>
</organism>
<accession>A0A1W6ZSJ4</accession>
<feature type="transmembrane region" description="Helical" evidence="7">
    <location>
        <begin position="188"/>
        <end position="205"/>
    </location>
</feature>
<dbReference type="InterPro" id="IPR001851">
    <property type="entry name" value="ABC_transp_permease"/>
</dbReference>